<keyword evidence="1" id="KW-0677">Repeat</keyword>
<dbReference type="SMART" id="SM00028">
    <property type="entry name" value="TPR"/>
    <property type="match status" value="6"/>
</dbReference>
<dbReference type="InterPro" id="IPR051012">
    <property type="entry name" value="CellSynth/LPSAsmb/PSIAsmb"/>
</dbReference>
<dbReference type="OrthoDB" id="7259535at2"/>
<dbReference type="InterPro" id="IPR019734">
    <property type="entry name" value="TPR_rpt"/>
</dbReference>
<proteinExistence type="predicted"/>
<dbReference type="PANTHER" id="PTHR45586">
    <property type="entry name" value="TPR REPEAT-CONTAINING PROTEIN PA4667"/>
    <property type="match status" value="1"/>
</dbReference>
<dbReference type="Proteomes" id="UP000439780">
    <property type="component" value="Unassembled WGS sequence"/>
</dbReference>
<dbReference type="Gene3D" id="1.25.40.10">
    <property type="entry name" value="Tetratricopeptide repeat domain"/>
    <property type="match status" value="2"/>
</dbReference>
<comment type="caution">
    <text evidence="3">The sequence shown here is derived from an EMBL/GenBank/DDBJ whole genome shotgun (WGS) entry which is preliminary data.</text>
</comment>
<evidence type="ECO:0000256" key="2">
    <source>
        <dbReference type="ARBA" id="ARBA00022803"/>
    </source>
</evidence>
<dbReference type="RefSeq" id="WP_160752965.1">
    <property type="nucleotide sequence ID" value="NZ_WTYA01000005.1"/>
</dbReference>
<evidence type="ECO:0000313" key="4">
    <source>
        <dbReference type="Proteomes" id="UP000439780"/>
    </source>
</evidence>
<dbReference type="Pfam" id="PF13432">
    <property type="entry name" value="TPR_16"/>
    <property type="match status" value="1"/>
</dbReference>
<dbReference type="InterPro" id="IPR011990">
    <property type="entry name" value="TPR-like_helical_dom_sf"/>
</dbReference>
<keyword evidence="2" id="KW-0802">TPR repeat</keyword>
<evidence type="ECO:0000313" key="3">
    <source>
        <dbReference type="EMBL" id="MXP28664.1"/>
    </source>
</evidence>
<dbReference type="EMBL" id="WTYA01000005">
    <property type="protein sequence ID" value="MXP28664.1"/>
    <property type="molecule type" value="Genomic_DNA"/>
</dbReference>
<gene>
    <name evidence="3" type="ORF">GRI58_07505</name>
</gene>
<keyword evidence="4" id="KW-1185">Reference proteome</keyword>
<organism evidence="3 4">
    <name type="scientific">Qipengyuania algicida</name>
    <dbReference type="NCBI Taxonomy" id="1836209"/>
    <lineage>
        <taxon>Bacteria</taxon>
        <taxon>Pseudomonadati</taxon>
        <taxon>Pseudomonadota</taxon>
        <taxon>Alphaproteobacteria</taxon>
        <taxon>Sphingomonadales</taxon>
        <taxon>Erythrobacteraceae</taxon>
        <taxon>Qipengyuania</taxon>
    </lineage>
</organism>
<accession>A0A845AG94</accession>
<name>A0A845AG94_9SPHN</name>
<dbReference type="AlphaFoldDB" id="A0A845AG94"/>
<evidence type="ECO:0000256" key="1">
    <source>
        <dbReference type="ARBA" id="ARBA00022737"/>
    </source>
</evidence>
<dbReference type="SUPFAM" id="SSF48452">
    <property type="entry name" value="TPR-like"/>
    <property type="match status" value="2"/>
</dbReference>
<protein>
    <submittedName>
        <fullName evidence="3">Tetratricopeptide repeat protein</fullName>
    </submittedName>
</protein>
<reference evidence="3 4" key="1">
    <citation type="submission" date="2019-12" db="EMBL/GenBank/DDBJ databases">
        <title>Genomic-based taxomic classification of the family Erythrobacteraceae.</title>
        <authorList>
            <person name="Xu L."/>
        </authorList>
    </citation>
    <scope>NUCLEOTIDE SEQUENCE [LARGE SCALE GENOMIC DNA]</scope>
    <source>
        <strain evidence="3 4">KEMB 9005-328</strain>
    </source>
</reference>
<dbReference type="PANTHER" id="PTHR45586:SF1">
    <property type="entry name" value="LIPOPOLYSACCHARIDE ASSEMBLY PROTEIN B"/>
    <property type="match status" value="1"/>
</dbReference>
<sequence length="510" mass="55014">MVAIISLTLLFTLGGCASSQQKAEKEAAIAQQLLNQGDVQGASRAIARALSYRDDQEDILLLDARIKYRLQDFRPAFDAYRVVLAMDPNNMEALSAISELGVAVGDKNTAEDAIKRALAINPDIPEVLLSKGVLELSDKDYDGAIATGEKILARNPQDPRGTVLKARGLFLQGKRAEALTMLSDAASKYGNNGLVSSALLEVARAQGDVPLMLEQFAFLSGQNPQSVDLALDEINVRYKSGDVTGARAVGLSMLERFGNDSQAMGRLVDMWDEYDVTPLTDQDIAAVASKDGMDARLAVARFYIDHAKSDVAAKLVAGSSDPRASGLLARIGIEQGNPQAAAAARKIIEQDTTNCEALTGLAEWDLMHGKPNDAITQAQVVATDCLDRIDGYVLLAKAYQKANRPAGVERVYREGIEAHPQDPNLTKSFADWLVSRGNIDAAESAVRRLSNVAPSRESSWDIYLEICQKAKDSACTADARQGLLQSKTAYALDPLPGIRRANPLVGRTWQ</sequence>